<dbReference type="PROSITE" id="PS51257">
    <property type="entry name" value="PROKAR_LIPOPROTEIN"/>
    <property type="match status" value="1"/>
</dbReference>
<dbReference type="SUPFAM" id="SSF53955">
    <property type="entry name" value="Lysozyme-like"/>
    <property type="match status" value="1"/>
</dbReference>
<dbReference type="RefSeq" id="WP_105752187.1">
    <property type="nucleotide sequence ID" value="NZ_CADFDF010000001.1"/>
</dbReference>
<name>A0A8E2RX12_9BURK</name>
<feature type="signal peptide" evidence="2">
    <location>
        <begin position="1"/>
        <end position="23"/>
    </location>
</feature>
<evidence type="ECO:0000313" key="4">
    <source>
        <dbReference type="EMBL" id="PRF24979.1"/>
    </source>
</evidence>
<evidence type="ECO:0000259" key="3">
    <source>
        <dbReference type="Pfam" id="PF01464"/>
    </source>
</evidence>
<dbReference type="InterPro" id="IPR008258">
    <property type="entry name" value="Transglycosylase_SLT_dom_1"/>
</dbReference>
<comment type="caution">
    <text evidence="4">The sequence shown here is derived from an EMBL/GenBank/DDBJ whole genome shotgun (WGS) entry which is preliminary data.</text>
</comment>
<dbReference type="Gene3D" id="1.10.530.10">
    <property type="match status" value="1"/>
</dbReference>
<dbReference type="Pfam" id="PF01464">
    <property type="entry name" value="SLT"/>
    <property type="match status" value="1"/>
</dbReference>
<dbReference type="EMBL" id="PVFZ01000031">
    <property type="protein sequence ID" value="PRF24979.1"/>
    <property type="molecule type" value="Genomic_DNA"/>
</dbReference>
<dbReference type="Proteomes" id="UP000237686">
    <property type="component" value="Unassembled WGS sequence"/>
</dbReference>
<feature type="compositionally biased region" description="Low complexity" evidence="1">
    <location>
        <begin position="216"/>
        <end position="238"/>
    </location>
</feature>
<dbReference type="AlphaFoldDB" id="A0A8E2RX12"/>
<evidence type="ECO:0000256" key="1">
    <source>
        <dbReference type="SAM" id="MobiDB-lite"/>
    </source>
</evidence>
<evidence type="ECO:0000256" key="2">
    <source>
        <dbReference type="SAM" id="SignalP"/>
    </source>
</evidence>
<evidence type="ECO:0000313" key="5">
    <source>
        <dbReference type="Proteomes" id="UP000237686"/>
    </source>
</evidence>
<feature type="chain" id="PRO_5034531367" evidence="2">
    <location>
        <begin position="24"/>
        <end position="267"/>
    </location>
</feature>
<dbReference type="InterPro" id="IPR023346">
    <property type="entry name" value="Lysozyme-like_dom_sf"/>
</dbReference>
<proteinExistence type="predicted"/>
<protein>
    <submittedName>
        <fullName evidence="4">Lytic transglycosylase</fullName>
    </submittedName>
</protein>
<accession>A0A8E2RX12</accession>
<keyword evidence="2" id="KW-0732">Signal</keyword>
<organism evidence="4 5">
    <name type="scientific">Burkholderia multivorans</name>
    <dbReference type="NCBI Taxonomy" id="87883"/>
    <lineage>
        <taxon>Bacteria</taxon>
        <taxon>Pseudomonadati</taxon>
        <taxon>Pseudomonadota</taxon>
        <taxon>Betaproteobacteria</taxon>
        <taxon>Burkholderiales</taxon>
        <taxon>Burkholderiaceae</taxon>
        <taxon>Burkholderia</taxon>
        <taxon>Burkholderia cepacia complex</taxon>
    </lineage>
</organism>
<sequence length="267" mass="27790">MNARRLHSAAAALCATVALVALAFACVPPRVAHARASSGSGGFAQLARACAPNVDPDTLAALVRTESGFNPYAIGVVGAHLTRQPASLDEARATVRALAARGFSYSVGLAQVNVRNFAKYGLDDATMFEPCRNLRAGGAILTDCFARSAGTGRAPQAALRAALSCYYSGNFTTGFSSGYVSRVVASAQRNAREGGVAPIPVVPDVPPPARQRRMDAAAATPPERARRLPSPAASADAPSCHARPVMMMCRGLPPSQAKRLCVRCLDQ</sequence>
<gene>
    <name evidence="4" type="ORF">C6P98_10670</name>
</gene>
<dbReference type="CDD" id="cd16892">
    <property type="entry name" value="LT_VirB1-like"/>
    <property type="match status" value="1"/>
</dbReference>
<reference evidence="4 5" key="1">
    <citation type="submission" date="2018-03" db="EMBL/GenBank/DDBJ databases">
        <authorList>
            <person name="Nguyen K."/>
            <person name="Fouts D."/>
            <person name="Sutton G."/>
        </authorList>
    </citation>
    <scope>NUCLEOTIDE SEQUENCE [LARGE SCALE GENOMIC DNA]</scope>
    <source>
        <strain evidence="4 5">AU17135</strain>
    </source>
</reference>
<feature type="region of interest" description="Disordered" evidence="1">
    <location>
        <begin position="203"/>
        <end position="238"/>
    </location>
</feature>
<feature type="domain" description="Transglycosylase SLT" evidence="3">
    <location>
        <begin position="47"/>
        <end position="173"/>
    </location>
</feature>